<dbReference type="RefSeq" id="WP_138664033.1">
    <property type="nucleotide sequence ID" value="NZ_VCKY01000001.1"/>
</dbReference>
<dbReference type="Proteomes" id="UP000309128">
    <property type="component" value="Unassembled WGS sequence"/>
</dbReference>
<sequence>MIDAEISKSVQVEVAVGVASYEQLVQDLEEQWETDEGIAELLDVEFARHLAAQEEWPEVTDCDRLTAAFRDLDVAGITAREHFSCCQRCGVDEITEQGVDRGYVFYHFQDVRSAAAEGGGVCLSYTPEQKIGEEIAATLRRHGLEVDWDGSTEARIEVRMTWQRRRHGRLAAHPSRAERPAAELRAIYDDGPMEPMTLQGCLDELMRMRPIEGNFMVFQAPSGVSFQVMWNKGPTLWGEWPDPSVKGSRGRNLSLQEAREMITILAREGRSAAEDLGGTEFTPW</sequence>
<dbReference type="AlphaFoldDB" id="A0A5S4FZC4"/>
<keyword evidence="3" id="KW-1185">Reference proteome</keyword>
<organism evidence="2 3">
    <name type="scientific">Nonomuraea turkmeniaca</name>
    <dbReference type="NCBI Taxonomy" id="103838"/>
    <lineage>
        <taxon>Bacteria</taxon>
        <taxon>Bacillati</taxon>
        <taxon>Actinomycetota</taxon>
        <taxon>Actinomycetes</taxon>
        <taxon>Streptosporangiales</taxon>
        <taxon>Streptosporangiaceae</taxon>
        <taxon>Nonomuraea</taxon>
    </lineage>
</organism>
<dbReference type="OrthoDB" id="5515732at2"/>
<feature type="domain" description="DUF6891" evidence="1">
    <location>
        <begin position="4"/>
        <end position="166"/>
    </location>
</feature>
<dbReference type="EMBL" id="VCKY01000001">
    <property type="protein sequence ID" value="TMR25624.1"/>
    <property type="molecule type" value="Genomic_DNA"/>
</dbReference>
<dbReference type="Pfam" id="PF21831">
    <property type="entry name" value="DUF6891"/>
    <property type="match status" value="1"/>
</dbReference>
<proteinExistence type="predicted"/>
<evidence type="ECO:0000259" key="1">
    <source>
        <dbReference type="Pfam" id="PF21831"/>
    </source>
</evidence>
<reference evidence="2 3" key="1">
    <citation type="submission" date="2019-05" db="EMBL/GenBank/DDBJ databases">
        <title>Draft genome sequence of Nonomuraea turkmeniaca DSM 43926.</title>
        <authorList>
            <person name="Saricaoglu S."/>
            <person name="Isik K."/>
        </authorList>
    </citation>
    <scope>NUCLEOTIDE SEQUENCE [LARGE SCALE GENOMIC DNA]</scope>
    <source>
        <strain evidence="2 3">DSM 43926</strain>
    </source>
</reference>
<evidence type="ECO:0000313" key="3">
    <source>
        <dbReference type="Proteomes" id="UP000309128"/>
    </source>
</evidence>
<comment type="caution">
    <text evidence="2">The sequence shown here is derived from an EMBL/GenBank/DDBJ whole genome shotgun (WGS) entry which is preliminary data.</text>
</comment>
<accession>A0A5S4FZC4</accession>
<dbReference type="InterPro" id="IPR054186">
    <property type="entry name" value="DUF6891"/>
</dbReference>
<evidence type="ECO:0000313" key="2">
    <source>
        <dbReference type="EMBL" id="TMR25624.1"/>
    </source>
</evidence>
<name>A0A5S4FZC4_9ACTN</name>
<gene>
    <name evidence="2" type="ORF">ETD86_00400</name>
</gene>
<protein>
    <recommendedName>
        <fullName evidence="1">DUF6891 domain-containing protein</fullName>
    </recommendedName>
</protein>